<sequence length="87" mass="9969">MVLKNYMEDFVLDKLEELIPKYPGCCFCENCRTDIVNLALNHLPPKYVSTDKGQVFARVECFNSQSEVEIVKQIAAAIEQVEAHPRH</sequence>
<dbReference type="STRING" id="82374.NZ47_11300"/>
<dbReference type="RefSeq" id="WP_039210738.1">
    <property type="nucleotide sequence ID" value="NZ_JSCE01000209.1"/>
</dbReference>
<reference evidence="1 2" key="1">
    <citation type="journal article" date="2013" name="PLoS ONE">
        <title>Identification and characterization of three novel lipases belonging to families II and V from Anaerovibrio lipolyticus 5ST.</title>
        <authorList>
            <person name="Prive F."/>
            <person name="Kaderbhai N.N."/>
            <person name="Girdwood S."/>
            <person name="Worgan H.J."/>
            <person name="Pinloche E."/>
            <person name="Scollan N.D."/>
            <person name="Huws S.A."/>
            <person name="Newbold C.J."/>
        </authorList>
    </citation>
    <scope>NUCLEOTIDE SEQUENCE [LARGE SCALE GENOMIC DNA]</scope>
    <source>
        <strain evidence="1 2">5S</strain>
    </source>
</reference>
<evidence type="ECO:0000313" key="2">
    <source>
        <dbReference type="Proteomes" id="UP000030993"/>
    </source>
</evidence>
<comment type="caution">
    <text evidence="1">The sequence shown here is derived from an EMBL/GenBank/DDBJ whole genome shotgun (WGS) entry which is preliminary data.</text>
</comment>
<dbReference type="InterPro" id="IPR019657">
    <property type="entry name" value="ComFB"/>
</dbReference>
<dbReference type="eggNOG" id="ENOG5032ZR4">
    <property type="taxonomic scope" value="Bacteria"/>
</dbReference>
<protein>
    <submittedName>
        <fullName evidence="1">Competence protein ComF</fullName>
    </submittedName>
</protein>
<accession>A0A0B2JZF5</accession>
<evidence type="ECO:0000313" key="1">
    <source>
        <dbReference type="EMBL" id="KHM51322.1"/>
    </source>
</evidence>
<gene>
    <name evidence="1" type="ORF">NZ47_11300</name>
</gene>
<dbReference type="Pfam" id="PF10719">
    <property type="entry name" value="ComFB"/>
    <property type="match status" value="1"/>
</dbReference>
<dbReference type="EMBL" id="JSCE01000209">
    <property type="protein sequence ID" value="KHM51322.1"/>
    <property type="molecule type" value="Genomic_DNA"/>
</dbReference>
<dbReference type="AlphaFoldDB" id="A0A0B2JZF5"/>
<dbReference type="Proteomes" id="UP000030993">
    <property type="component" value="Unassembled WGS sequence"/>
</dbReference>
<name>A0A0B2JZF5_9FIRM</name>
<keyword evidence="2" id="KW-1185">Reference proteome</keyword>
<proteinExistence type="predicted"/>
<organism evidence="1 2">
    <name type="scientific">Anaerovibrio lipolyticus</name>
    <dbReference type="NCBI Taxonomy" id="82374"/>
    <lineage>
        <taxon>Bacteria</taxon>
        <taxon>Bacillati</taxon>
        <taxon>Bacillota</taxon>
        <taxon>Negativicutes</taxon>
        <taxon>Selenomonadales</taxon>
        <taxon>Selenomonadaceae</taxon>
        <taxon>Anaerovibrio</taxon>
    </lineage>
</organism>